<keyword evidence="1" id="KW-1133">Transmembrane helix</keyword>
<dbReference type="Gene3D" id="3.60.10.10">
    <property type="entry name" value="Endonuclease/exonuclease/phosphatase"/>
    <property type="match status" value="1"/>
</dbReference>
<reference evidence="2 3" key="1">
    <citation type="submission" date="2024-09" db="EMBL/GenBank/DDBJ databases">
        <title>Chromosome-scale assembly of Riccia sorocarpa.</title>
        <authorList>
            <person name="Paukszto L."/>
        </authorList>
    </citation>
    <scope>NUCLEOTIDE SEQUENCE [LARGE SCALE GENOMIC DNA]</scope>
    <source>
        <strain evidence="2">LP-2024</strain>
        <tissue evidence="2">Aerial parts of the thallus</tissue>
    </source>
</reference>
<protein>
    <submittedName>
        <fullName evidence="2">Uncharacterized protein</fullName>
    </submittedName>
</protein>
<name>A0ABD3GYM3_9MARC</name>
<keyword evidence="3" id="KW-1185">Reference proteome</keyword>
<dbReference type="InterPro" id="IPR036691">
    <property type="entry name" value="Endo/exonu/phosph_ase_sf"/>
</dbReference>
<evidence type="ECO:0000256" key="1">
    <source>
        <dbReference type="SAM" id="Phobius"/>
    </source>
</evidence>
<feature type="transmembrane region" description="Helical" evidence="1">
    <location>
        <begin position="276"/>
        <end position="294"/>
    </location>
</feature>
<dbReference type="Proteomes" id="UP001633002">
    <property type="component" value="Unassembled WGS sequence"/>
</dbReference>
<organism evidence="2 3">
    <name type="scientific">Riccia sorocarpa</name>
    <dbReference type="NCBI Taxonomy" id="122646"/>
    <lineage>
        <taxon>Eukaryota</taxon>
        <taxon>Viridiplantae</taxon>
        <taxon>Streptophyta</taxon>
        <taxon>Embryophyta</taxon>
        <taxon>Marchantiophyta</taxon>
        <taxon>Marchantiopsida</taxon>
        <taxon>Marchantiidae</taxon>
        <taxon>Marchantiales</taxon>
        <taxon>Ricciaceae</taxon>
        <taxon>Riccia</taxon>
    </lineage>
</organism>
<comment type="caution">
    <text evidence="2">The sequence shown here is derived from an EMBL/GenBank/DDBJ whole genome shotgun (WGS) entry which is preliminary data.</text>
</comment>
<dbReference type="SUPFAM" id="SSF56219">
    <property type="entry name" value="DNase I-like"/>
    <property type="match status" value="1"/>
</dbReference>
<keyword evidence="1" id="KW-0472">Membrane</keyword>
<gene>
    <name evidence="2" type="ORF">R1sor_001277</name>
</gene>
<dbReference type="AlphaFoldDB" id="A0ABD3GYM3"/>
<dbReference type="EMBL" id="JBJQOH010000006">
    <property type="protein sequence ID" value="KAL3683255.1"/>
    <property type="molecule type" value="Genomic_DNA"/>
</dbReference>
<evidence type="ECO:0000313" key="2">
    <source>
        <dbReference type="EMBL" id="KAL3683255.1"/>
    </source>
</evidence>
<sequence length="297" mass="33385">MSGKITKLRGTLEYERELNMRIVGLAESPEENTSEVVLEFFKDVLRVGNPRIEKASRVGRNETGTRSILGGTDLWASADLVLLVETWDQRDSIVELPGFDRVTSVWNQRKAGRGRGYGGIGVWARKNLPFQLEVVKEIIRLREIGSVWAVSDFNSRIGTAQESSSSDGAIWRTDENLKDWSWVSAESNRFSGYFLQFLAVSGLTVLNGLQRYSDTHRFTFRSALGQSCIDFLLASPDARIVSFLLVCSLSNLNPTTVPFCFKFLALVVRRLNGKRLFGTVILALLTGLVTLLYWRHV</sequence>
<accession>A0ABD3GYM3</accession>
<keyword evidence="1" id="KW-0812">Transmembrane</keyword>
<proteinExistence type="predicted"/>
<evidence type="ECO:0000313" key="3">
    <source>
        <dbReference type="Proteomes" id="UP001633002"/>
    </source>
</evidence>